<keyword evidence="3" id="KW-1185">Reference proteome</keyword>
<feature type="compositionally biased region" description="Polar residues" evidence="1">
    <location>
        <begin position="226"/>
        <end position="267"/>
    </location>
</feature>
<evidence type="ECO:0000313" key="3">
    <source>
        <dbReference type="Proteomes" id="UP000076580"/>
    </source>
</evidence>
<feature type="region of interest" description="Disordered" evidence="1">
    <location>
        <begin position="64"/>
        <end position="125"/>
    </location>
</feature>
<reference evidence="2 3" key="1">
    <citation type="journal article" date="2016" name="Sci. Rep.">
        <title>Insights into Adaptations to a Near-Obligate Nematode Endoparasitic Lifestyle from the Finished Genome of Drechmeria coniospora.</title>
        <authorList>
            <person name="Zhang L."/>
            <person name="Zhou Z."/>
            <person name="Guo Q."/>
            <person name="Fokkens L."/>
            <person name="Miskei M."/>
            <person name="Pocsi I."/>
            <person name="Zhang W."/>
            <person name="Chen M."/>
            <person name="Wang L."/>
            <person name="Sun Y."/>
            <person name="Donzelli B.G."/>
            <person name="Gibson D.M."/>
            <person name="Nelson D.R."/>
            <person name="Luo J.G."/>
            <person name="Rep M."/>
            <person name="Liu H."/>
            <person name="Yang S."/>
            <person name="Wang J."/>
            <person name="Krasnoff S.B."/>
            <person name="Xu Y."/>
            <person name="Molnar I."/>
            <person name="Lin M."/>
        </authorList>
    </citation>
    <scope>NUCLEOTIDE SEQUENCE [LARGE SCALE GENOMIC DNA]</scope>
    <source>
        <strain evidence="2 3">ARSEF 6962</strain>
    </source>
</reference>
<feature type="compositionally biased region" description="Basic and acidic residues" evidence="1">
    <location>
        <begin position="339"/>
        <end position="362"/>
    </location>
</feature>
<dbReference type="Proteomes" id="UP000076580">
    <property type="component" value="Chromosome 01"/>
</dbReference>
<name>A0A151GWH3_DRECN</name>
<proteinExistence type="predicted"/>
<protein>
    <submittedName>
        <fullName evidence="2">Uncharacterized protein</fullName>
    </submittedName>
</protein>
<organism evidence="2 3">
    <name type="scientific">Drechmeria coniospora</name>
    <name type="common">Nematophagous fungus</name>
    <name type="synonym">Meria coniospora</name>
    <dbReference type="NCBI Taxonomy" id="98403"/>
    <lineage>
        <taxon>Eukaryota</taxon>
        <taxon>Fungi</taxon>
        <taxon>Dikarya</taxon>
        <taxon>Ascomycota</taxon>
        <taxon>Pezizomycotina</taxon>
        <taxon>Sordariomycetes</taxon>
        <taxon>Hypocreomycetidae</taxon>
        <taxon>Hypocreales</taxon>
        <taxon>Ophiocordycipitaceae</taxon>
        <taxon>Drechmeria</taxon>
    </lineage>
</organism>
<gene>
    <name evidence="2" type="ORF">DCS_02535</name>
</gene>
<dbReference type="RefSeq" id="XP_040660745.1">
    <property type="nucleotide sequence ID" value="XM_040799862.1"/>
</dbReference>
<dbReference type="GeneID" id="63715178"/>
<sequence length="377" mass="42010">MTRRASRWSLPDLALSFQPDPSRQSQLAPLMCEVKKVMQFTVPSPSPPFLYLSMTSPLLPNGFATEPATSATEPSSCIGASPNHERTVGRIESNRQRHRTGTGTRTGIGSKPDEPSRQDSKHNRSVDACNATVFHPRPFEEIYTEQAYLTASLQVQTRRAGELIRRYCSADEELTTVQESKRRRSLRKHLNLLRLQINAAAEQEKVIFMRLSELYLEAQSRQTWGWARQQRQSTKAESGTIVASDNPSSPDTQSSSCATTRSWSPLNGATPEFVPGNRLAQLADATSVAKSLPERKLAADQAPSGPKNTRRTPFPAPETTHEGGGDFGCNHGLSFLYEKYGEHQREEESQRGHTPHEHEPVRLKRLSLPNLTSIWPG</sequence>
<evidence type="ECO:0000256" key="1">
    <source>
        <dbReference type="SAM" id="MobiDB-lite"/>
    </source>
</evidence>
<dbReference type="EMBL" id="LAYC01000001">
    <property type="protein sequence ID" value="KYK61393.1"/>
    <property type="molecule type" value="Genomic_DNA"/>
</dbReference>
<comment type="caution">
    <text evidence="2">The sequence shown here is derived from an EMBL/GenBank/DDBJ whole genome shotgun (WGS) entry which is preliminary data.</text>
</comment>
<dbReference type="InParanoid" id="A0A151GWH3"/>
<dbReference type="AlphaFoldDB" id="A0A151GWH3"/>
<feature type="region of interest" description="Disordered" evidence="1">
    <location>
        <begin position="226"/>
        <end position="364"/>
    </location>
</feature>
<feature type="compositionally biased region" description="Basic and acidic residues" evidence="1">
    <location>
        <begin position="111"/>
        <end position="125"/>
    </location>
</feature>
<accession>A0A151GWH3</accession>
<feature type="compositionally biased region" description="Basic and acidic residues" evidence="1">
    <location>
        <begin position="83"/>
        <end position="95"/>
    </location>
</feature>
<evidence type="ECO:0000313" key="2">
    <source>
        <dbReference type="EMBL" id="KYK61393.1"/>
    </source>
</evidence>